<keyword evidence="3" id="KW-1185">Reference proteome</keyword>
<comment type="caution">
    <text evidence="2">The sequence shown here is derived from an EMBL/GenBank/DDBJ whole genome shotgun (WGS) entry which is preliminary data.</text>
</comment>
<dbReference type="EMBL" id="JABBFX010000001">
    <property type="protein sequence ID" value="NML42631.1"/>
    <property type="molecule type" value="Genomic_DNA"/>
</dbReference>
<proteinExistence type="predicted"/>
<name>A0A848GZ16_9BURK</name>
<feature type="transmembrane region" description="Helical" evidence="1">
    <location>
        <begin position="37"/>
        <end position="57"/>
    </location>
</feature>
<keyword evidence="1" id="KW-0472">Membrane</keyword>
<protein>
    <submittedName>
        <fullName evidence="2">Uncharacterized protein</fullName>
    </submittedName>
</protein>
<keyword evidence="1" id="KW-0812">Transmembrane</keyword>
<gene>
    <name evidence="2" type="ORF">HHL11_02640</name>
</gene>
<evidence type="ECO:0000313" key="3">
    <source>
        <dbReference type="Proteomes" id="UP000541185"/>
    </source>
</evidence>
<evidence type="ECO:0000313" key="2">
    <source>
        <dbReference type="EMBL" id="NML42631.1"/>
    </source>
</evidence>
<organism evidence="2 3">
    <name type="scientific">Ramlibacter agri</name>
    <dbReference type="NCBI Taxonomy" id="2728837"/>
    <lineage>
        <taxon>Bacteria</taxon>
        <taxon>Pseudomonadati</taxon>
        <taxon>Pseudomonadota</taxon>
        <taxon>Betaproteobacteria</taxon>
        <taxon>Burkholderiales</taxon>
        <taxon>Comamonadaceae</taxon>
        <taxon>Ramlibacter</taxon>
    </lineage>
</organism>
<dbReference type="AlphaFoldDB" id="A0A848GZ16"/>
<dbReference type="RefSeq" id="WP_169416860.1">
    <property type="nucleotide sequence ID" value="NZ_JABBFX010000001.1"/>
</dbReference>
<dbReference type="Proteomes" id="UP000541185">
    <property type="component" value="Unassembled WGS sequence"/>
</dbReference>
<keyword evidence="1" id="KW-1133">Transmembrane helix</keyword>
<evidence type="ECO:0000256" key="1">
    <source>
        <dbReference type="SAM" id="Phobius"/>
    </source>
</evidence>
<reference evidence="2 3" key="1">
    <citation type="submission" date="2020-04" db="EMBL/GenBank/DDBJ databases">
        <title>Ramlibacter sp. G-1-2-2 isolated from soil.</title>
        <authorList>
            <person name="Dahal R.H."/>
        </authorList>
    </citation>
    <scope>NUCLEOTIDE SEQUENCE [LARGE SCALE GENOMIC DNA]</scope>
    <source>
        <strain evidence="2 3">G-1-2-2</strain>
    </source>
</reference>
<accession>A0A848GZ16</accession>
<sequence length="286" mass="31693">MFALWLALLPFFVLPASALLGGVCTWLALRRQEPGDGHLLGFFLAATLFFVGASLAVPRSDWFRERFDPQVRADRVVMADPVNAALRDTKPWEWEKLQPFVQQAAVGGMPPPQILARTREQQLPLVRHYLPFAFGTPVLRYAEAVLPALQELKARDPALCVRLAWKNGGPAFPVAAQLSPETGAAYQDAAGLVVRRAELDFSKSRDARNADPVAAPVEMREVQLAYRAILDELQPQHGDVVAKLRSREVAQLEPAAACDATIALFRRALDQDRRVAAHLLSDFLRD</sequence>